<dbReference type="EMBL" id="GG662495">
    <property type="protein sequence ID" value="EAS03210.2"/>
    <property type="molecule type" value="Genomic_DNA"/>
</dbReference>
<sequence length="885" mass="103274">MEEGQINPQAFDGWDDTPSYDSSQTNAIKCFSDLFQQQIKTNKCSQQYQTTTKNSPKANKLNTTTNICLTDEESYRHKKNQINSFRKENLEQDQRLGRIFVVNQNNINAKPYRHQIIQSGISEINSNKEIIETGISYTQQNQPYQEIDNSQIFMKKNVFQDKSQRNQSLDSTSNFYNNNNSNVNQIGKRQNVSSIRQCSEASSVKGREKIYRNNKIDSNITQGSINNTNLSILKTNYDDKSQYTFLNNIMNESIYYQHGDEYQKQFKNQQYIYGQNQIQISQQLDNDKKFSTYNLTELGCENCQIQKDHQIIKNDTSILSQINGSTNNQNTFIPNKVNESNKQVLLTNNILIVQPDKFVPFHKQNTNLQLAQDLKNKKNLSNQQRNSQNSISIIINQAQNSSKIEKNIKDTTEDLETQCQEGNDLTNSFRQHKKNLQIYRNQIKNSNENKFIKQEIKLDKQIINNFNESNEFNSLKRNLDQPRLSQRLAQDYKKQNENSLVKSSSPSNCKSNSNSNANCQKDDSTIDNEFIENRDKENQTIQFNSTILDNLSSQNEKGDINFKCYQKEEKLFTVQSYFKYQDHQSNMNTSINNNKVNTDQGIDQLTQAEFQRNNQSSYNGIFRQTLTKFNYKPRKNKSVETDVANQNQKIDNIFYYYQQDKLPILKYQKHSTNEQQNQFINKVISSSRQNQQQLNTNRSKERLNTSMFIGASSRRSSNYDSINPVFRTPQQDKKIKQQRQSTAAEGNRINSSRQKNQFQDKRSTPIKAFNQLTNTTQQFRRANQLTKNQTINQTNSQIVQLGGTFDNTNPIQSFLLTNYKRSPSMEQQEQFNYLNKETVQNNFQHSNGQNRFNIDTTAYKENKATQKNVFRTTTNNFMYKTISPN</sequence>
<evidence type="ECO:0000313" key="2">
    <source>
        <dbReference type="EMBL" id="EAS03210.2"/>
    </source>
</evidence>
<feature type="compositionally biased region" description="Polar residues" evidence="1">
    <location>
        <begin position="687"/>
        <end position="697"/>
    </location>
</feature>
<dbReference type="GeneID" id="7826550"/>
<dbReference type="AlphaFoldDB" id="I7LX06"/>
<name>I7LX06_TETTS</name>
<evidence type="ECO:0000313" key="3">
    <source>
        <dbReference type="Proteomes" id="UP000009168"/>
    </source>
</evidence>
<feature type="region of interest" description="Disordered" evidence="1">
    <location>
        <begin position="1"/>
        <end position="20"/>
    </location>
</feature>
<organism evidence="2 3">
    <name type="scientific">Tetrahymena thermophila (strain SB210)</name>
    <dbReference type="NCBI Taxonomy" id="312017"/>
    <lineage>
        <taxon>Eukaryota</taxon>
        <taxon>Sar</taxon>
        <taxon>Alveolata</taxon>
        <taxon>Ciliophora</taxon>
        <taxon>Intramacronucleata</taxon>
        <taxon>Oligohymenophorea</taxon>
        <taxon>Hymenostomatida</taxon>
        <taxon>Tetrahymenina</taxon>
        <taxon>Tetrahymenidae</taxon>
        <taxon>Tetrahymena</taxon>
    </lineage>
</organism>
<dbReference type="Proteomes" id="UP000009168">
    <property type="component" value="Unassembled WGS sequence"/>
</dbReference>
<evidence type="ECO:0000256" key="1">
    <source>
        <dbReference type="SAM" id="MobiDB-lite"/>
    </source>
</evidence>
<feature type="region of interest" description="Disordered" evidence="1">
    <location>
        <begin position="687"/>
        <end position="763"/>
    </location>
</feature>
<dbReference type="InParanoid" id="I7LX06"/>
<feature type="region of interest" description="Disordered" evidence="1">
    <location>
        <begin position="494"/>
        <end position="524"/>
    </location>
</feature>
<dbReference type="RefSeq" id="XP_001023455.2">
    <property type="nucleotide sequence ID" value="XM_001023455.2"/>
</dbReference>
<accession>I7LX06</accession>
<gene>
    <name evidence="2" type="ORF">TTHERM_00535460</name>
</gene>
<keyword evidence="3" id="KW-1185">Reference proteome</keyword>
<reference evidence="3" key="1">
    <citation type="journal article" date="2006" name="PLoS Biol.">
        <title>Macronuclear genome sequence of the ciliate Tetrahymena thermophila, a model eukaryote.</title>
        <authorList>
            <person name="Eisen J.A."/>
            <person name="Coyne R.S."/>
            <person name="Wu M."/>
            <person name="Wu D."/>
            <person name="Thiagarajan M."/>
            <person name="Wortman J.R."/>
            <person name="Badger J.H."/>
            <person name="Ren Q."/>
            <person name="Amedeo P."/>
            <person name="Jones K.M."/>
            <person name="Tallon L.J."/>
            <person name="Delcher A.L."/>
            <person name="Salzberg S.L."/>
            <person name="Silva J.C."/>
            <person name="Haas B.J."/>
            <person name="Majoros W.H."/>
            <person name="Farzad M."/>
            <person name="Carlton J.M."/>
            <person name="Smith R.K. Jr."/>
            <person name="Garg J."/>
            <person name="Pearlman R.E."/>
            <person name="Karrer K.M."/>
            <person name="Sun L."/>
            <person name="Manning G."/>
            <person name="Elde N.C."/>
            <person name="Turkewitz A.P."/>
            <person name="Asai D.J."/>
            <person name="Wilkes D.E."/>
            <person name="Wang Y."/>
            <person name="Cai H."/>
            <person name="Collins K."/>
            <person name="Stewart B.A."/>
            <person name="Lee S.R."/>
            <person name="Wilamowska K."/>
            <person name="Weinberg Z."/>
            <person name="Ruzzo W.L."/>
            <person name="Wloga D."/>
            <person name="Gaertig J."/>
            <person name="Frankel J."/>
            <person name="Tsao C.-C."/>
            <person name="Gorovsky M.A."/>
            <person name="Keeling P.J."/>
            <person name="Waller R.F."/>
            <person name="Patron N.J."/>
            <person name="Cherry J.M."/>
            <person name="Stover N.A."/>
            <person name="Krieger C.J."/>
            <person name="del Toro C."/>
            <person name="Ryder H.F."/>
            <person name="Williamson S.C."/>
            <person name="Barbeau R.A."/>
            <person name="Hamilton E.P."/>
            <person name="Orias E."/>
        </authorList>
    </citation>
    <scope>NUCLEOTIDE SEQUENCE [LARGE SCALE GENOMIC DNA]</scope>
    <source>
        <strain evidence="3">SB210</strain>
    </source>
</reference>
<proteinExistence type="predicted"/>
<protein>
    <submittedName>
        <fullName evidence="2">Uncharacterized protein</fullName>
    </submittedName>
</protein>
<feature type="compositionally biased region" description="Polar residues" evidence="1">
    <location>
        <begin position="738"/>
        <end position="757"/>
    </location>
</feature>
<dbReference type="KEGG" id="tet:TTHERM_00535460"/>
<feature type="compositionally biased region" description="Low complexity" evidence="1">
    <location>
        <begin position="497"/>
        <end position="518"/>
    </location>
</feature>